<dbReference type="PANTHER" id="PTHR30474">
    <property type="entry name" value="CELL CYCLE PROTEIN"/>
    <property type="match status" value="1"/>
</dbReference>
<evidence type="ECO:0000313" key="8">
    <source>
        <dbReference type="Proteomes" id="UP000287601"/>
    </source>
</evidence>
<keyword evidence="2 6" id="KW-0812">Transmembrane</keyword>
<dbReference type="GO" id="GO:0015648">
    <property type="term" value="F:lipid-linked peptidoglycan transporter activity"/>
    <property type="evidence" value="ECO:0007669"/>
    <property type="project" value="TreeGrafter"/>
</dbReference>
<feature type="transmembrane region" description="Helical" evidence="6">
    <location>
        <begin position="354"/>
        <end position="374"/>
    </location>
</feature>
<evidence type="ECO:0000256" key="6">
    <source>
        <dbReference type="SAM" id="Phobius"/>
    </source>
</evidence>
<feature type="transmembrane region" description="Helical" evidence="6">
    <location>
        <begin position="425"/>
        <end position="442"/>
    </location>
</feature>
<dbReference type="NCBIfam" id="NF038403">
    <property type="entry name" value="perm_prefix_1"/>
    <property type="match status" value="1"/>
</dbReference>
<reference evidence="7 8" key="1">
    <citation type="submission" date="2019-01" db="EMBL/GenBank/DDBJ databases">
        <title>Draft genomes of a novel of Aminipila strains.</title>
        <authorList>
            <person name="Ma S."/>
        </authorList>
    </citation>
    <scope>NUCLEOTIDE SEQUENCE [LARGE SCALE GENOMIC DNA]</scope>
    <source>
        <strain evidence="8">JN-39</strain>
    </source>
</reference>
<feature type="transmembrane region" description="Helical" evidence="6">
    <location>
        <begin position="93"/>
        <end position="113"/>
    </location>
</feature>
<feature type="transmembrane region" description="Helical" evidence="6">
    <location>
        <begin position="233"/>
        <end position="251"/>
    </location>
</feature>
<dbReference type="Pfam" id="PF01098">
    <property type="entry name" value="FTSW_RODA_SPOVE"/>
    <property type="match status" value="1"/>
</dbReference>
<evidence type="ECO:0000256" key="1">
    <source>
        <dbReference type="ARBA" id="ARBA00004141"/>
    </source>
</evidence>
<comment type="subcellular location">
    <subcellularLocation>
        <location evidence="1">Membrane</location>
        <topology evidence="1">Multi-pass membrane protein</topology>
    </subcellularLocation>
</comment>
<dbReference type="InterPro" id="IPR047928">
    <property type="entry name" value="Perm_prefix_1"/>
</dbReference>
<evidence type="ECO:0008006" key="9">
    <source>
        <dbReference type="Google" id="ProtNLM"/>
    </source>
</evidence>
<dbReference type="Proteomes" id="UP000287601">
    <property type="component" value="Chromosome"/>
</dbReference>
<keyword evidence="8" id="KW-1185">Reference proteome</keyword>
<feature type="transmembrane region" description="Helical" evidence="6">
    <location>
        <begin position="258"/>
        <end position="279"/>
    </location>
</feature>
<keyword evidence="5 6" id="KW-0472">Membrane</keyword>
<gene>
    <name evidence="7" type="ORF">EQM06_04935</name>
</gene>
<dbReference type="OrthoDB" id="9802195at2"/>
<dbReference type="EMBL" id="CP035281">
    <property type="protein sequence ID" value="QAT42620.1"/>
    <property type="molecule type" value="Genomic_DNA"/>
</dbReference>
<dbReference type="InterPro" id="IPR001182">
    <property type="entry name" value="FtsW/RodA"/>
</dbReference>
<dbReference type="KEGG" id="amij:EQM06_04935"/>
<feature type="transmembrane region" description="Helical" evidence="6">
    <location>
        <begin position="181"/>
        <end position="201"/>
    </location>
</feature>
<evidence type="ECO:0000256" key="5">
    <source>
        <dbReference type="ARBA" id="ARBA00023136"/>
    </source>
</evidence>
<evidence type="ECO:0000313" key="7">
    <source>
        <dbReference type="EMBL" id="QAT42620.1"/>
    </source>
</evidence>
<evidence type="ECO:0000256" key="4">
    <source>
        <dbReference type="ARBA" id="ARBA00022989"/>
    </source>
</evidence>
<feature type="transmembrane region" description="Helical" evidence="6">
    <location>
        <begin position="386"/>
        <end position="405"/>
    </location>
</feature>
<feature type="transmembrane region" description="Helical" evidence="6">
    <location>
        <begin position="128"/>
        <end position="147"/>
    </location>
</feature>
<sequence>MCWEVFLMSPFNEKPAFEGAGQYVKKVCEQVRWGKAHRVISEELLNHMEDQKAAFLQKGQQEEEAEKNAVLEMGDAVTVGQQLDRTHRPRPDWGTLLIVGVCIVVSIVLRYFLSLNAGGGSQPAVGYFYPYLAALPLGIAVMIGIYFMDYSIVGKYPKSLYGIVLACCLLGYGFSPQINYVHIHVFYYALILTCLYGGIVYSQRGKSYSGVVFCGAVGVISCLVFGLRVSVTWMFALNGAVLLTAAIKRDWFRVQKKYALALVWVPVAFIIMMPFLLYFRRFKYMFITEGAEYGQSYVLNMVREILSNAKLFGQGKLPSYMFQSNMGLEEGNIIESLLPSWKSDYSLTYMIYKLGWVAAVIVLILVVFLMVRLFKIVNKQSSQLGYMISLGVTITVIWQSVIFLLNNLGICNWSSCPLPFISPGNSSFVVNMGLMGLILSAYRNNSIFRDRKFSMKSAAGSFGEDPEQHCVNLWKWQLTIRKL</sequence>
<feature type="transmembrane region" description="Helical" evidence="6">
    <location>
        <begin position="208"/>
        <end position="227"/>
    </location>
</feature>
<proteinExistence type="predicted"/>
<feature type="transmembrane region" description="Helical" evidence="6">
    <location>
        <begin position="159"/>
        <end position="175"/>
    </location>
</feature>
<organism evidence="7 8">
    <name type="scientific">Aminipila luticellarii</name>
    <dbReference type="NCBI Taxonomy" id="2507160"/>
    <lineage>
        <taxon>Bacteria</taxon>
        <taxon>Bacillati</taxon>
        <taxon>Bacillota</taxon>
        <taxon>Clostridia</taxon>
        <taxon>Peptostreptococcales</taxon>
        <taxon>Anaerovoracaceae</taxon>
        <taxon>Aminipila</taxon>
    </lineage>
</organism>
<keyword evidence="4 6" id="KW-1133">Transmembrane helix</keyword>
<dbReference type="AlphaFoldDB" id="A0A410PUP3"/>
<accession>A0A410PUP3</accession>
<evidence type="ECO:0000256" key="3">
    <source>
        <dbReference type="ARBA" id="ARBA00022960"/>
    </source>
</evidence>
<dbReference type="GO" id="GO:0008360">
    <property type="term" value="P:regulation of cell shape"/>
    <property type="evidence" value="ECO:0007669"/>
    <property type="project" value="UniProtKB-KW"/>
</dbReference>
<keyword evidence="3" id="KW-0133">Cell shape</keyword>
<protein>
    <recommendedName>
        <fullName evidence="9">FtsW/RodA/SpoVE family cell cycle protein</fullName>
    </recommendedName>
</protein>
<dbReference type="PANTHER" id="PTHR30474:SF1">
    <property type="entry name" value="PEPTIDOGLYCAN GLYCOSYLTRANSFERASE MRDB"/>
    <property type="match status" value="1"/>
</dbReference>
<evidence type="ECO:0000256" key="2">
    <source>
        <dbReference type="ARBA" id="ARBA00022692"/>
    </source>
</evidence>
<name>A0A410PUP3_9FIRM</name>
<dbReference type="GO" id="GO:0005886">
    <property type="term" value="C:plasma membrane"/>
    <property type="evidence" value="ECO:0007669"/>
    <property type="project" value="TreeGrafter"/>
</dbReference>
<dbReference type="GO" id="GO:0051301">
    <property type="term" value="P:cell division"/>
    <property type="evidence" value="ECO:0007669"/>
    <property type="project" value="InterPro"/>
</dbReference>
<dbReference type="GO" id="GO:0032153">
    <property type="term" value="C:cell division site"/>
    <property type="evidence" value="ECO:0007669"/>
    <property type="project" value="TreeGrafter"/>
</dbReference>